<dbReference type="Gene3D" id="2.150.10.10">
    <property type="entry name" value="Serralysin-like metalloprotease, C-terminal"/>
    <property type="match status" value="2"/>
</dbReference>
<gene>
    <name evidence="6" type="primary">algE2_1</name>
    <name evidence="6" type="ORF">TRN7648_01027</name>
</gene>
<dbReference type="PANTHER" id="PTHR38340">
    <property type="entry name" value="S-LAYER PROTEIN"/>
    <property type="match status" value="1"/>
</dbReference>
<evidence type="ECO:0000256" key="1">
    <source>
        <dbReference type="ARBA" id="ARBA00001913"/>
    </source>
</evidence>
<evidence type="ECO:0000256" key="4">
    <source>
        <dbReference type="ARBA" id="ARBA00022737"/>
    </source>
</evidence>
<comment type="subcellular location">
    <subcellularLocation>
        <location evidence="2">Secreted</location>
    </subcellularLocation>
</comment>
<dbReference type="EC" id="5.1.3.-" evidence="6"/>
<sequence length="375" mass="38773">MPMISGTNNADTLTATTAEDTIYGQDGDDSLTAAGVAVDYMAFMPLELHGGNGNDTLVGGDNSENLFGDADDDLLYGNGGYDMIDLGNNGNPSGNDTAYGGAGNDTFLMGDGNDVVDGGDGIDIIEFDMTDEAAASSFSLDLWRDTSITHANGTLSFTSVESFKLSNAAHLSAITLQGRPAAQDKFSVSSAIAVKMYGLGGNDTLYSWTADDTVLGGNGNDAINGRAGNDYLDGGADDDYIWGDLDNDFIIGGTGADTLQGGTGRDVYYGGARGSGADGDVDTFRFYSGDMGVGATRDVIRDFEDGVDLIDLSGFSGTFTFIGATRFTGAGMEIQAGVLGSGNTLIRIDTNGDSNVDEELLLLGSQTLTADDFVL</sequence>
<evidence type="ECO:0000313" key="6">
    <source>
        <dbReference type="EMBL" id="CUH76612.1"/>
    </source>
</evidence>
<comment type="cofactor">
    <cofactor evidence="1">
        <name>Ca(2+)</name>
        <dbReference type="ChEBI" id="CHEBI:29108"/>
    </cofactor>
</comment>
<dbReference type="GO" id="GO:0005509">
    <property type="term" value="F:calcium ion binding"/>
    <property type="evidence" value="ECO:0007669"/>
    <property type="project" value="InterPro"/>
</dbReference>
<dbReference type="InterPro" id="IPR050557">
    <property type="entry name" value="RTX_toxin/Mannuronan_C5-epim"/>
</dbReference>
<keyword evidence="7" id="KW-1185">Reference proteome</keyword>
<dbReference type="EMBL" id="CYSE01000002">
    <property type="protein sequence ID" value="CUH76612.1"/>
    <property type="molecule type" value="Genomic_DNA"/>
</dbReference>
<dbReference type="GO" id="GO:0005615">
    <property type="term" value="C:extracellular space"/>
    <property type="evidence" value="ECO:0007669"/>
    <property type="project" value="InterPro"/>
</dbReference>
<feature type="domain" description="Peptidase M10 serralysin C-terminal" evidence="5">
    <location>
        <begin position="213"/>
        <end position="374"/>
    </location>
</feature>
<dbReference type="InterPro" id="IPR011049">
    <property type="entry name" value="Serralysin-like_metalloprot_C"/>
</dbReference>
<keyword evidence="3" id="KW-0964">Secreted</keyword>
<dbReference type="Pfam" id="PF08548">
    <property type="entry name" value="Peptidase_M10_C"/>
    <property type="match status" value="1"/>
</dbReference>
<dbReference type="OrthoDB" id="9342475at2"/>
<dbReference type="PROSITE" id="PS00330">
    <property type="entry name" value="HEMOLYSIN_CALCIUM"/>
    <property type="match status" value="1"/>
</dbReference>
<organism evidence="6 7">
    <name type="scientific">Tropicibacter naphthalenivorans</name>
    <dbReference type="NCBI Taxonomy" id="441103"/>
    <lineage>
        <taxon>Bacteria</taxon>
        <taxon>Pseudomonadati</taxon>
        <taxon>Pseudomonadota</taxon>
        <taxon>Alphaproteobacteria</taxon>
        <taxon>Rhodobacterales</taxon>
        <taxon>Roseobacteraceae</taxon>
        <taxon>Tropicibacter</taxon>
    </lineage>
</organism>
<dbReference type="SUPFAM" id="SSF51120">
    <property type="entry name" value="beta-Roll"/>
    <property type="match status" value="2"/>
</dbReference>
<accession>A0A0P1G486</accession>
<keyword evidence="6" id="KW-0413">Isomerase</keyword>
<dbReference type="InterPro" id="IPR001343">
    <property type="entry name" value="Hemolysn_Ca-bd"/>
</dbReference>
<dbReference type="PRINTS" id="PR00313">
    <property type="entry name" value="CABNDNGRPT"/>
</dbReference>
<name>A0A0P1G486_9RHOB</name>
<dbReference type="Proteomes" id="UP000054935">
    <property type="component" value="Unassembled WGS sequence"/>
</dbReference>
<reference evidence="6 7" key="1">
    <citation type="submission" date="2015-09" db="EMBL/GenBank/DDBJ databases">
        <authorList>
            <consortium name="Swine Surveillance"/>
        </authorList>
    </citation>
    <scope>NUCLEOTIDE SEQUENCE [LARGE SCALE GENOMIC DNA]</scope>
    <source>
        <strain evidence="6 7">CECT 7648</strain>
    </source>
</reference>
<evidence type="ECO:0000313" key="7">
    <source>
        <dbReference type="Proteomes" id="UP000054935"/>
    </source>
</evidence>
<dbReference type="InterPro" id="IPR013858">
    <property type="entry name" value="Peptidase_M10B_C"/>
</dbReference>
<dbReference type="PANTHER" id="PTHR38340:SF1">
    <property type="entry name" value="S-LAYER PROTEIN"/>
    <property type="match status" value="1"/>
</dbReference>
<evidence type="ECO:0000256" key="2">
    <source>
        <dbReference type="ARBA" id="ARBA00004613"/>
    </source>
</evidence>
<protein>
    <submittedName>
        <fullName evidence="6">Poly(Beta-D-mannuronate) C5 epimerase 2</fullName>
        <ecNumber evidence="6">5.1.3.-</ecNumber>
    </submittedName>
</protein>
<proteinExistence type="predicted"/>
<dbReference type="InterPro" id="IPR018511">
    <property type="entry name" value="Hemolysin-typ_Ca-bd_CS"/>
</dbReference>
<dbReference type="GO" id="GO:0016853">
    <property type="term" value="F:isomerase activity"/>
    <property type="evidence" value="ECO:0007669"/>
    <property type="project" value="UniProtKB-KW"/>
</dbReference>
<dbReference type="RefSeq" id="WP_083499770.1">
    <property type="nucleotide sequence ID" value="NZ_CYSE01000002.1"/>
</dbReference>
<evidence type="ECO:0000259" key="5">
    <source>
        <dbReference type="Pfam" id="PF08548"/>
    </source>
</evidence>
<dbReference type="AlphaFoldDB" id="A0A0P1G486"/>
<evidence type="ECO:0000256" key="3">
    <source>
        <dbReference type="ARBA" id="ARBA00022525"/>
    </source>
</evidence>
<dbReference type="Pfam" id="PF00353">
    <property type="entry name" value="HemolysinCabind"/>
    <property type="match status" value="4"/>
</dbReference>
<dbReference type="STRING" id="441103.TRN7648_01027"/>
<keyword evidence="4" id="KW-0677">Repeat</keyword>